<reference evidence="7 8" key="1">
    <citation type="submission" date="2017-02" db="EMBL/GenBank/DDBJ databases">
        <title>Trade-off between light-utilization and light-protection in marine flavobacteria.</title>
        <authorList>
            <person name="Kumagai Y."/>
            <person name="Yoshizawa S."/>
            <person name="Kogure K."/>
            <person name="Iwasaki W."/>
        </authorList>
    </citation>
    <scope>NUCLEOTIDE SEQUENCE [LARGE SCALE GENOMIC DNA]</scope>
    <source>
        <strain evidence="7 8">KCTC 23670</strain>
    </source>
</reference>
<dbReference type="InterPro" id="IPR006665">
    <property type="entry name" value="OmpA-like"/>
</dbReference>
<evidence type="ECO:0000313" key="8">
    <source>
        <dbReference type="Proteomes" id="UP000232721"/>
    </source>
</evidence>
<gene>
    <name evidence="7" type="ORF">BTO15_17025</name>
</gene>
<feature type="domain" description="OmpA-like" evidence="6">
    <location>
        <begin position="285"/>
        <end position="399"/>
    </location>
</feature>
<dbReference type="Proteomes" id="UP000232721">
    <property type="component" value="Chromosome"/>
</dbReference>
<evidence type="ECO:0000256" key="4">
    <source>
        <dbReference type="PROSITE-ProRule" id="PRU00473"/>
    </source>
</evidence>
<keyword evidence="2 4" id="KW-0472">Membrane</keyword>
<evidence type="ECO:0000256" key="2">
    <source>
        <dbReference type="ARBA" id="ARBA00023136"/>
    </source>
</evidence>
<dbReference type="EMBL" id="CP019336">
    <property type="protein sequence ID" value="AUC23691.1"/>
    <property type="molecule type" value="Genomic_DNA"/>
</dbReference>
<keyword evidence="3" id="KW-0998">Cell outer membrane</keyword>
<comment type="subcellular location">
    <subcellularLocation>
        <location evidence="1">Cell outer membrane</location>
    </subcellularLocation>
</comment>
<dbReference type="PROSITE" id="PS51123">
    <property type="entry name" value="OMPA_2"/>
    <property type="match status" value="1"/>
</dbReference>
<dbReference type="PANTHER" id="PTHR30329">
    <property type="entry name" value="STATOR ELEMENT OF FLAGELLAR MOTOR COMPLEX"/>
    <property type="match status" value="1"/>
</dbReference>
<keyword evidence="8" id="KW-1185">Reference proteome</keyword>
<dbReference type="SUPFAM" id="SSF49899">
    <property type="entry name" value="Concanavalin A-like lectins/glucanases"/>
    <property type="match status" value="1"/>
</dbReference>
<evidence type="ECO:0000256" key="1">
    <source>
        <dbReference type="ARBA" id="ARBA00004442"/>
    </source>
</evidence>
<dbReference type="PRINTS" id="PR01021">
    <property type="entry name" value="OMPADOMAIN"/>
</dbReference>
<accession>A0ABN5F958</accession>
<evidence type="ECO:0000256" key="3">
    <source>
        <dbReference type="ARBA" id="ARBA00023237"/>
    </source>
</evidence>
<dbReference type="Pfam" id="PF00691">
    <property type="entry name" value="OmpA"/>
    <property type="match status" value="1"/>
</dbReference>
<name>A0ABN5F958_9FLAO</name>
<dbReference type="InterPro" id="IPR036737">
    <property type="entry name" value="OmpA-like_sf"/>
</dbReference>
<organism evidence="7 8">
    <name type="scientific">Polaribacter sejongensis</name>
    <dbReference type="NCBI Taxonomy" id="985043"/>
    <lineage>
        <taxon>Bacteria</taxon>
        <taxon>Pseudomonadati</taxon>
        <taxon>Bacteroidota</taxon>
        <taxon>Flavobacteriia</taxon>
        <taxon>Flavobacteriales</taxon>
        <taxon>Flavobacteriaceae</taxon>
    </lineage>
</organism>
<evidence type="ECO:0000259" key="6">
    <source>
        <dbReference type="PROSITE" id="PS51123"/>
    </source>
</evidence>
<dbReference type="InterPro" id="IPR006664">
    <property type="entry name" value="OMP_bac"/>
</dbReference>
<dbReference type="SUPFAM" id="SSF103088">
    <property type="entry name" value="OmpA-like"/>
    <property type="match status" value="1"/>
</dbReference>
<feature type="region of interest" description="Disordered" evidence="5">
    <location>
        <begin position="49"/>
        <end position="68"/>
    </location>
</feature>
<feature type="compositionally biased region" description="Acidic residues" evidence="5">
    <location>
        <begin position="58"/>
        <end position="68"/>
    </location>
</feature>
<sequence>MKKTTTLFLTLLMIFAFTENSEAQLWKKLKKKAEDALVKGAEDKIDKTINGETTADNESIENDDEDNELISNDTPNLWRNFRFVPGEDVIFYDDLKTEEVGEFPARWDLIKGNAEVAKLNGEKVIILMSKDGNTITPLIKSTDYLGDEFTIEYDLLIPNFRQEKIWWMTQELHFTPKFHSEDVQVRFDVNTDKLTGWASNSNFKIENIAIGAQNEWHHISISYYKGKYKMYYDSKRISNLPNFDVKPTVFGLELLCHTRSKKVHPYIALKNVRIAHGGGEMYKRIIADGKYVTNGIIFDSGKAKIKKPSLGIINKIVTILKDNSDWNFDIIGYTDNDGADDINLKLSEERANAVKEAIVEQGIETERLTVIGKGKAEPLNSNSSAEEKANNRRVAFVKK</sequence>
<dbReference type="Gene3D" id="3.30.1330.60">
    <property type="entry name" value="OmpA-like domain"/>
    <property type="match status" value="1"/>
</dbReference>
<evidence type="ECO:0000313" key="7">
    <source>
        <dbReference type="EMBL" id="AUC23691.1"/>
    </source>
</evidence>
<dbReference type="PANTHER" id="PTHR30329:SF21">
    <property type="entry name" value="LIPOPROTEIN YIAD-RELATED"/>
    <property type="match status" value="1"/>
</dbReference>
<dbReference type="InterPro" id="IPR013320">
    <property type="entry name" value="ConA-like_dom_sf"/>
</dbReference>
<evidence type="ECO:0000256" key="5">
    <source>
        <dbReference type="SAM" id="MobiDB-lite"/>
    </source>
</evidence>
<protein>
    <recommendedName>
        <fullName evidence="6">OmpA-like domain-containing protein</fullName>
    </recommendedName>
</protein>
<dbReference type="RefSeq" id="WP_208889710.1">
    <property type="nucleotide sequence ID" value="NZ_CP019336.1"/>
</dbReference>
<dbReference type="InterPro" id="IPR050330">
    <property type="entry name" value="Bact_OuterMem_StrucFunc"/>
</dbReference>
<dbReference type="CDD" id="cd07185">
    <property type="entry name" value="OmpA_C-like"/>
    <property type="match status" value="1"/>
</dbReference>
<proteinExistence type="predicted"/>